<dbReference type="AlphaFoldDB" id="A0AAE3SES1"/>
<evidence type="ECO:0000313" key="3">
    <source>
        <dbReference type="Proteomes" id="UP001209229"/>
    </source>
</evidence>
<keyword evidence="2" id="KW-0255">Endonuclease</keyword>
<keyword evidence="3" id="KW-1185">Reference proteome</keyword>
<dbReference type="PANTHER" id="PTHR12121:SF36">
    <property type="entry name" value="ENDONUCLEASE_EXONUCLEASE_PHOSPHATASE DOMAIN-CONTAINING PROTEIN"/>
    <property type="match status" value="1"/>
</dbReference>
<proteinExistence type="predicted"/>
<protein>
    <submittedName>
        <fullName evidence="2">Endonuclease/exonuclease/phosphatase family protein</fullName>
    </submittedName>
</protein>
<gene>
    <name evidence="2" type="ORF">OM075_07480</name>
</gene>
<keyword evidence="2" id="KW-0378">Hydrolase</keyword>
<dbReference type="PANTHER" id="PTHR12121">
    <property type="entry name" value="CARBON CATABOLITE REPRESSOR PROTEIN 4"/>
    <property type="match status" value="1"/>
</dbReference>
<dbReference type="GO" id="GO:0000175">
    <property type="term" value="F:3'-5'-RNA exonuclease activity"/>
    <property type="evidence" value="ECO:0007669"/>
    <property type="project" value="TreeGrafter"/>
</dbReference>
<organism evidence="2 3">
    <name type="scientific">Plebeiibacterium sediminum</name>
    <dbReference type="NCBI Taxonomy" id="2992112"/>
    <lineage>
        <taxon>Bacteria</taxon>
        <taxon>Pseudomonadati</taxon>
        <taxon>Bacteroidota</taxon>
        <taxon>Bacteroidia</taxon>
        <taxon>Marinilabiliales</taxon>
        <taxon>Marinilabiliaceae</taxon>
        <taxon>Plebeiibacterium</taxon>
    </lineage>
</organism>
<dbReference type="RefSeq" id="WP_301189868.1">
    <property type="nucleotide sequence ID" value="NZ_JAPDPJ010000012.1"/>
</dbReference>
<keyword evidence="2" id="KW-0540">Nuclease</keyword>
<dbReference type="InterPro" id="IPR050410">
    <property type="entry name" value="CCR4/nocturin_mRNA_transcr"/>
</dbReference>
<name>A0AAE3SES1_9BACT</name>
<dbReference type="Proteomes" id="UP001209229">
    <property type="component" value="Unassembled WGS sequence"/>
</dbReference>
<reference evidence="2" key="1">
    <citation type="submission" date="2022-10" db="EMBL/GenBank/DDBJ databases">
        <authorList>
            <person name="Yu W.X."/>
        </authorList>
    </citation>
    <scope>NUCLEOTIDE SEQUENCE</scope>
    <source>
        <strain evidence="2">AAT</strain>
    </source>
</reference>
<dbReference type="SUPFAM" id="SSF56219">
    <property type="entry name" value="DNase I-like"/>
    <property type="match status" value="1"/>
</dbReference>
<sequence length="306" mass="34856">MKHTFIIVLIIVLFTNCRQQAEQITVASFNVRYHNSEDSIEGNGWQQRCPVVCDLIRFNNFQVFGAQEVLHDQLQDMLAGLPGYDYVGVGRDDGKTEGEYAPIFYQKEKFKVSQSGHFWLSDITDKPNKGWDAALPRICTWASLSDKETGFEFYFFNLHMDHVGVEARKNSAKQVLNKITEMCSDKPVILTGDFNVDQNSPNYAILEGSSLLKDSYKAAKVCYALNGTFNGFKTNQKTDSRIDHVFVSPEFTVERYGILTDTYRTITADSKPQPNDNFPKEVSLTKYESRLPSDHFPVKVVLRLSK</sequence>
<comment type="caution">
    <text evidence="2">The sequence shown here is derived from an EMBL/GenBank/DDBJ whole genome shotgun (WGS) entry which is preliminary data.</text>
</comment>
<accession>A0AAE3SES1</accession>
<dbReference type="InterPro" id="IPR005135">
    <property type="entry name" value="Endo/exonuclease/phosphatase"/>
</dbReference>
<dbReference type="EMBL" id="JAPDPJ010000012">
    <property type="protein sequence ID" value="MCW3786302.1"/>
    <property type="molecule type" value="Genomic_DNA"/>
</dbReference>
<dbReference type="CDD" id="cd09083">
    <property type="entry name" value="EEP-1"/>
    <property type="match status" value="1"/>
</dbReference>
<feature type="domain" description="Endonuclease/exonuclease/phosphatase" evidence="1">
    <location>
        <begin position="52"/>
        <end position="295"/>
    </location>
</feature>
<dbReference type="GO" id="GO:0004519">
    <property type="term" value="F:endonuclease activity"/>
    <property type="evidence" value="ECO:0007669"/>
    <property type="project" value="UniProtKB-KW"/>
</dbReference>
<dbReference type="Gene3D" id="3.60.10.10">
    <property type="entry name" value="Endonuclease/exonuclease/phosphatase"/>
    <property type="match status" value="1"/>
</dbReference>
<dbReference type="InterPro" id="IPR036691">
    <property type="entry name" value="Endo/exonu/phosph_ase_sf"/>
</dbReference>
<evidence type="ECO:0000313" key="2">
    <source>
        <dbReference type="EMBL" id="MCW3786302.1"/>
    </source>
</evidence>
<dbReference type="Pfam" id="PF03372">
    <property type="entry name" value="Exo_endo_phos"/>
    <property type="match status" value="1"/>
</dbReference>
<evidence type="ECO:0000259" key="1">
    <source>
        <dbReference type="Pfam" id="PF03372"/>
    </source>
</evidence>